<dbReference type="Proteomes" id="UP000233469">
    <property type="component" value="Unassembled WGS sequence"/>
</dbReference>
<dbReference type="AlphaFoldDB" id="A0A2I1FWM8"/>
<dbReference type="InterPro" id="IPR011333">
    <property type="entry name" value="SKP1/BTB/POZ_sf"/>
</dbReference>
<dbReference type="VEuPathDB" id="FungiDB:RhiirA1_410296"/>
<keyword evidence="8" id="KW-1185">Reference proteome</keyword>
<dbReference type="EMBL" id="LLXH01000080">
    <property type="protein sequence ID" value="PKC73643.1"/>
    <property type="molecule type" value="Genomic_DNA"/>
</dbReference>
<protein>
    <submittedName>
        <fullName evidence="4">Uncharacterized protein</fullName>
    </submittedName>
</protein>
<dbReference type="Proteomes" id="UP000232722">
    <property type="component" value="Unassembled WGS sequence"/>
</dbReference>
<gene>
    <name evidence="2" type="ORF">RhiirA1_410296</name>
    <name evidence="4" type="ORF">RhiirA4_392512</name>
    <name evidence="1" type="ORF">RhiirA5_348564</name>
    <name evidence="3" type="ORF">RhiirC2_729015</name>
</gene>
<feature type="non-terminal residue" evidence="4">
    <location>
        <position position="58"/>
    </location>
</feature>
<organism evidence="4 8">
    <name type="scientific">Rhizophagus irregularis</name>
    <dbReference type="NCBI Taxonomy" id="588596"/>
    <lineage>
        <taxon>Eukaryota</taxon>
        <taxon>Fungi</taxon>
        <taxon>Fungi incertae sedis</taxon>
        <taxon>Mucoromycota</taxon>
        <taxon>Glomeromycotina</taxon>
        <taxon>Glomeromycetes</taxon>
        <taxon>Glomerales</taxon>
        <taxon>Glomeraceae</taxon>
        <taxon>Rhizophagus</taxon>
    </lineage>
</organism>
<evidence type="ECO:0000313" key="3">
    <source>
        <dbReference type="EMBL" id="PKK78729.1"/>
    </source>
</evidence>
<proteinExistence type="predicted"/>
<evidence type="ECO:0000313" key="1">
    <source>
        <dbReference type="EMBL" id="PKC15872.1"/>
    </source>
</evidence>
<dbReference type="EMBL" id="LLXL01000072">
    <property type="protein sequence ID" value="PKK78729.1"/>
    <property type="molecule type" value="Genomic_DNA"/>
</dbReference>
<evidence type="ECO:0000313" key="6">
    <source>
        <dbReference type="Proteomes" id="UP000232722"/>
    </source>
</evidence>
<evidence type="ECO:0000313" key="5">
    <source>
        <dbReference type="Proteomes" id="UP000232688"/>
    </source>
</evidence>
<evidence type="ECO:0000313" key="8">
    <source>
        <dbReference type="Proteomes" id="UP000234323"/>
    </source>
</evidence>
<sequence>MTISAELELESIMMVSPRRKLENNLRKLLEDERFFDITLKCSDSLTLRACKNILAVRS</sequence>
<reference evidence="5 7" key="3">
    <citation type="submission" date="2017-10" db="EMBL/GenBank/DDBJ databases">
        <title>Extensive intraspecific genome diversity in a model arbuscular mycorrhizal fungus.</title>
        <authorList>
            <person name="Chen E.C.H."/>
            <person name="Morin E."/>
            <person name="Baudet D."/>
            <person name="Noel J."/>
            <person name="Ndikumana S."/>
            <person name="Charron P."/>
            <person name="St-Onge C."/>
            <person name="Giorgi J."/>
            <person name="Grigoriev I.V."/>
            <person name="Roux C."/>
            <person name="Martin F.M."/>
            <person name="Corradi N."/>
        </authorList>
    </citation>
    <scope>NUCLEOTIDE SEQUENCE [LARGE SCALE GENOMIC DNA]</scope>
    <source>
        <strain evidence="2 5">A1</strain>
        <strain evidence="3 7">C2</strain>
    </source>
</reference>
<reference evidence="4 8" key="1">
    <citation type="submission" date="2015-10" db="EMBL/GenBank/DDBJ databases">
        <title>Genome analyses suggest a sexual origin of heterokaryosis in a supposedly ancient asexual fungus.</title>
        <authorList>
            <person name="Ropars J."/>
            <person name="Sedzielewska K."/>
            <person name="Noel J."/>
            <person name="Charron P."/>
            <person name="Farinelli L."/>
            <person name="Marton T."/>
            <person name="Kruger M."/>
            <person name="Pelin A."/>
            <person name="Brachmann A."/>
            <person name="Corradi N."/>
        </authorList>
    </citation>
    <scope>NUCLEOTIDE SEQUENCE [LARGE SCALE GENOMIC DNA]</scope>
    <source>
        <strain evidence="4 8">A4</strain>
        <strain evidence="1 6">A5</strain>
        <strain evidence="3 7">C2</strain>
    </source>
</reference>
<reference evidence="1 6" key="2">
    <citation type="submission" date="2017-09" db="EMBL/GenBank/DDBJ databases">
        <title>Extensive intraspecific genome diversity in a model arbuscular mycorrhizal fungus.</title>
        <authorList>
            <person name="Chen E.C."/>
            <person name="Morin E."/>
            <person name="Beaudet D."/>
            <person name="Noel J."/>
            <person name="Ndikumana S."/>
            <person name="Charron P."/>
            <person name="St-Onge C."/>
            <person name="Giorgi J."/>
            <person name="Grigoriev I.V."/>
            <person name="Roux C."/>
            <person name="Martin F.M."/>
            <person name="Corradi N."/>
        </authorList>
    </citation>
    <scope>NUCLEOTIDE SEQUENCE [LARGE SCALE GENOMIC DNA]</scope>
    <source>
        <strain evidence="1 6">A5</strain>
    </source>
</reference>
<evidence type="ECO:0000313" key="7">
    <source>
        <dbReference type="Proteomes" id="UP000233469"/>
    </source>
</evidence>
<comment type="caution">
    <text evidence="4">The sequence shown here is derived from an EMBL/GenBank/DDBJ whole genome shotgun (WGS) entry which is preliminary data.</text>
</comment>
<accession>A0A2I1FWM8</accession>
<dbReference type="Proteomes" id="UP000232688">
    <property type="component" value="Unassembled WGS sequence"/>
</dbReference>
<name>A0A2I1FWM8_9GLOM</name>
<dbReference type="Proteomes" id="UP000234323">
    <property type="component" value="Unassembled WGS sequence"/>
</dbReference>
<dbReference type="EMBL" id="LLXI01000040">
    <property type="protein sequence ID" value="PKY38792.1"/>
    <property type="molecule type" value="Genomic_DNA"/>
</dbReference>
<dbReference type="EMBL" id="LLXJ01000070">
    <property type="protein sequence ID" value="PKC15872.1"/>
    <property type="molecule type" value="Genomic_DNA"/>
</dbReference>
<evidence type="ECO:0000313" key="4">
    <source>
        <dbReference type="EMBL" id="PKY38792.1"/>
    </source>
</evidence>
<evidence type="ECO:0000313" key="2">
    <source>
        <dbReference type="EMBL" id="PKC73643.1"/>
    </source>
</evidence>
<reference evidence="2 5" key="4">
    <citation type="submission" date="2017-10" db="EMBL/GenBank/DDBJ databases">
        <title>Genome analyses suggest a sexual origin of heterokaryosis in a supposedly ancient asexual fungus.</title>
        <authorList>
            <person name="Corradi N."/>
            <person name="Sedzielewska K."/>
            <person name="Noel J."/>
            <person name="Charron P."/>
            <person name="Farinelli L."/>
            <person name="Marton T."/>
            <person name="Kruger M."/>
            <person name="Pelin A."/>
            <person name="Brachmann A."/>
            <person name="Corradi N."/>
        </authorList>
    </citation>
    <scope>NUCLEOTIDE SEQUENCE [LARGE SCALE GENOMIC DNA]</scope>
    <source>
        <strain evidence="2 5">A1</strain>
    </source>
</reference>
<dbReference type="Gene3D" id="3.30.710.10">
    <property type="entry name" value="Potassium Channel Kv1.1, Chain A"/>
    <property type="match status" value="1"/>
</dbReference>